<proteinExistence type="predicted"/>
<dbReference type="EMBL" id="CP022746">
    <property type="protein sequence ID" value="ASY46311.1"/>
    <property type="molecule type" value="Genomic_DNA"/>
</dbReference>
<evidence type="ECO:0000313" key="11">
    <source>
        <dbReference type="Proteomes" id="UP000290975"/>
    </source>
</evidence>
<organism evidence="8 10">
    <name type="scientific">Sphingobium xenophagum</name>
    <dbReference type="NCBI Taxonomy" id="121428"/>
    <lineage>
        <taxon>Bacteria</taxon>
        <taxon>Pseudomonadati</taxon>
        <taxon>Pseudomonadota</taxon>
        <taxon>Alphaproteobacteria</taxon>
        <taxon>Sphingomonadales</taxon>
        <taxon>Sphingomonadaceae</taxon>
        <taxon>Sphingobium</taxon>
    </lineage>
</organism>
<dbReference type="InterPro" id="IPR020846">
    <property type="entry name" value="MFS_dom"/>
</dbReference>
<dbReference type="InterPro" id="IPR044770">
    <property type="entry name" value="MFS_spinster-like"/>
</dbReference>
<name>A0A249MY54_SPHXE</name>
<feature type="transmembrane region" description="Helical" evidence="6">
    <location>
        <begin position="128"/>
        <end position="150"/>
    </location>
</feature>
<feature type="transmembrane region" description="Helical" evidence="6">
    <location>
        <begin position="338"/>
        <end position="357"/>
    </location>
</feature>
<feature type="transmembrane region" description="Helical" evidence="6">
    <location>
        <begin position="309"/>
        <end position="331"/>
    </location>
</feature>
<dbReference type="PROSITE" id="PS50850">
    <property type="entry name" value="MFS"/>
    <property type="match status" value="1"/>
</dbReference>
<dbReference type="Gene3D" id="1.20.1250.20">
    <property type="entry name" value="MFS general substrate transporter like domains"/>
    <property type="match status" value="1"/>
</dbReference>
<dbReference type="KEGG" id="shyd:CJD35_17745"/>
<evidence type="ECO:0000259" key="7">
    <source>
        <dbReference type="PROSITE" id="PS50850"/>
    </source>
</evidence>
<feature type="transmembrane region" description="Helical" evidence="6">
    <location>
        <begin position="268"/>
        <end position="289"/>
    </location>
</feature>
<dbReference type="Proteomes" id="UP000217141">
    <property type="component" value="Chromosome II"/>
</dbReference>
<dbReference type="Proteomes" id="UP000290975">
    <property type="component" value="Unassembled WGS sequence"/>
</dbReference>
<feature type="transmembrane region" description="Helical" evidence="6">
    <location>
        <begin position="162"/>
        <end position="192"/>
    </location>
</feature>
<keyword evidence="3 6" id="KW-0812">Transmembrane</keyword>
<dbReference type="RefSeq" id="WP_017183421.1">
    <property type="nucleotide sequence ID" value="NZ_BBQY01000038.1"/>
</dbReference>
<feature type="transmembrane region" description="Helical" evidence="6">
    <location>
        <begin position="363"/>
        <end position="382"/>
    </location>
</feature>
<gene>
    <name evidence="8" type="ORF">CJD35_17745</name>
    <name evidence="9" type="ORF">MBESOW_P3691</name>
</gene>
<reference evidence="8 10" key="2">
    <citation type="submission" date="2017-08" db="EMBL/GenBank/DDBJ databases">
        <title>Whole Genome Sequence of Sphingobium hydrophobicum C1: Insights into Adaption to the Electronic-waste Contaminated Sediment.</title>
        <authorList>
            <person name="Song D."/>
            <person name="Chen X."/>
            <person name="Xu M."/>
        </authorList>
    </citation>
    <scope>NUCLEOTIDE SEQUENCE [LARGE SCALE GENOMIC DNA]</scope>
    <source>
        <strain evidence="8 10">C1</strain>
    </source>
</reference>
<evidence type="ECO:0000313" key="8">
    <source>
        <dbReference type="EMBL" id="ASY46311.1"/>
    </source>
</evidence>
<evidence type="ECO:0000256" key="6">
    <source>
        <dbReference type="SAM" id="Phobius"/>
    </source>
</evidence>
<feature type="transmembrane region" description="Helical" evidence="6">
    <location>
        <begin position="204"/>
        <end position="225"/>
    </location>
</feature>
<feature type="domain" description="Major facilitator superfamily (MFS) profile" evidence="7">
    <location>
        <begin position="37"/>
        <end position="460"/>
    </location>
</feature>
<dbReference type="PANTHER" id="PTHR23505:SF79">
    <property type="entry name" value="PROTEIN SPINSTER"/>
    <property type="match status" value="1"/>
</dbReference>
<keyword evidence="5 6" id="KW-0472">Membrane</keyword>
<accession>A0A249MY54</accession>
<dbReference type="InterPro" id="IPR036259">
    <property type="entry name" value="MFS_trans_sf"/>
</dbReference>
<evidence type="ECO:0000256" key="5">
    <source>
        <dbReference type="ARBA" id="ARBA00023136"/>
    </source>
</evidence>
<dbReference type="STRING" id="1192759.GCA_000277525_02598"/>
<dbReference type="EMBL" id="BBQY01000038">
    <property type="protein sequence ID" value="GBH32460.1"/>
    <property type="molecule type" value="Genomic_DNA"/>
</dbReference>
<evidence type="ECO:0000256" key="3">
    <source>
        <dbReference type="ARBA" id="ARBA00022692"/>
    </source>
</evidence>
<dbReference type="GO" id="GO:0022857">
    <property type="term" value="F:transmembrane transporter activity"/>
    <property type="evidence" value="ECO:0007669"/>
    <property type="project" value="InterPro"/>
</dbReference>
<protein>
    <submittedName>
        <fullName evidence="8">MFS transporter</fullName>
    </submittedName>
</protein>
<sequence>MALAPAPIATENRCEDHARPVTQGVASAYSMTAAYWALFVIILATFVTFFEQVVFAMLAERIKADFGLSDSQLGFLAGPASIVCYLFVGIPLARLADIFPRKFVLAGGVAAIGVITALGGVAQSFTQFVGTRVFLAAGGSAHAPASYSLLADAFPPRILTRAFALLQFGFIGGTTLGPIIGGMLIGVAAGWAPTVHGGFTILGWQWLMIWLGLPALLVALLFLTIKEPSRQAAPLGSIMPPAHAPLGRRILTFTGLDAAKAIHAKRRVYYPLFAGLALSAIEVFGLQFWRVPFMIRTYGWNEAQIGAVMGSMTLVASLLGLLLGGIFVEWLAKRHADANVRAAAIFFGCVTVCAILAPLMPNGYASLAVSSLGAVFGMAGAVPQNAAIQRVAPNAMRGQVTAIYLFMFTFFGAMGSFLVGLVQDNLVGDPTQLWKALVMTASVLLPIATLCMVRAIRPYREEVERIAAQAI</sequence>
<evidence type="ECO:0000313" key="9">
    <source>
        <dbReference type="EMBL" id="GBH32460.1"/>
    </source>
</evidence>
<keyword evidence="4 6" id="KW-1133">Transmembrane helix</keyword>
<feature type="transmembrane region" description="Helical" evidence="6">
    <location>
        <begin position="75"/>
        <end position="96"/>
    </location>
</feature>
<dbReference type="PANTHER" id="PTHR23505">
    <property type="entry name" value="SPINSTER"/>
    <property type="match status" value="1"/>
</dbReference>
<feature type="transmembrane region" description="Helical" evidence="6">
    <location>
        <begin position="403"/>
        <end position="422"/>
    </location>
</feature>
<reference evidence="9 11" key="1">
    <citation type="submission" date="2014-12" db="EMBL/GenBank/DDBJ databases">
        <title>Whole genome sequencing of Sphingobium xenophagum OW59.</title>
        <authorList>
            <person name="Ohta Y."/>
            <person name="Nishi S."/>
            <person name="Hatada Y."/>
        </authorList>
    </citation>
    <scope>NUCLEOTIDE SEQUENCE [LARGE SCALE GENOMIC DNA]</scope>
    <source>
        <strain evidence="9 11">OW59</strain>
    </source>
</reference>
<evidence type="ECO:0000313" key="10">
    <source>
        <dbReference type="Proteomes" id="UP000217141"/>
    </source>
</evidence>
<evidence type="ECO:0000256" key="4">
    <source>
        <dbReference type="ARBA" id="ARBA00022989"/>
    </source>
</evidence>
<feature type="transmembrane region" description="Helical" evidence="6">
    <location>
        <begin position="434"/>
        <end position="456"/>
    </location>
</feature>
<dbReference type="AlphaFoldDB" id="A0A249MY54"/>
<keyword evidence="2" id="KW-0813">Transport</keyword>
<keyword evidence="11" id="KW-1185">Reference proteome</keyword>
<evidence type="ECO:0000256" key="1">
    <source>
        <dbReference type="ARBA" id="ARBA00004141"/>
    </source>
</evidence>
<dbReference type="Pfam" id="PF07690">
    <property type="entry name" value="MFS_1"/>
    <property type="match status" value="1"/>
</dbReference>
<accession>A0A401J796</accession>
<feature type="transmembrane region" description="Helical" evidence="6">
    <location>
        <begin position="33"/>
        <end position="55"/>
    </location>
</feature>
<comment type="subcellular location">
    <subcellularLocation>
        <location evidence="1">Membrane</location>
        <topology evidence="1">Multi-pass membrane protein</topology>
    </subcellularLocation>
</comment>
<dbReference type="GO" id="GO:0016020">
    <property type="term" value="C:membrane"/>
    <property type="evidence" value="ECO:0007669"/>
    <property type="project" value="UniProtKB-SubCell"/>
</dbReference>
<dbReference type="InterPro" id="IPR011701">
    <property type="entry name" value="MFS"/>
</dbReference>
<feature type="transmembrane region" description="Helical" evidence="6">
    <location>
        <begin position="103"/>
        <end position="122"/>
    </location>
</feature>
<evidence type="ECO:0000256" key="2">
    <source>
        <dbReference type="ARBA" id="ARBA00022448"/>
    </source>
</evidence>
<dbReference type="SUPFAM" id="SSF103473">
    <property type="entry name" value="MFS general substrate transporter"/>
    <property type="match status" value="1"/>
</dbReference>